<reference evidence="3" key="1">
    <citation type="journal article" date="2011" name="Genome Biol.">
        <title>Comparative genomics of the social amoebae Dictyostelium discoideum and Dictyostelium purpureum.</title>
        <authorList>
            <consortium name="US DOE Joint Genome Institute (JGI-PGF)"/>
            <person name="Sucgang R."/>
            <person name="Kuo A."/>
            <person name="Tian X."/>
            <person name="Salerno W."/>
            <person name="Parikh A."/>
            <person name="Feasley C.L."/>
            <person name="Dalin E."/>
            <person name="Tu H."/>
            <person name="Huang E."/>
            <person name="Barry K."/>
            <person name="Lindquist E."/>
            <person name="Shapiro H."/>
            <person name="Bruce D."/>
            <person name="Schmutz J."/>
            <person name="Salamov A."/>
            <person name="Fey P."/>
            <person name="Gaudet P."/>
            <person name="Anjard C."/>
            <person name="Babu M.M."/>
            <person name="Basu S."/>
            <person name="Bushmanova Y."/>
            <person name="van der Wel H."/>
            <person name="Katoh-Kurasawa M."/>
            <person name="Dinh C."/>
            <person name="Coutinho P.M."/>
            <person name="Saito T."/>
            <person name="Elias M."/>
            <person name="Schaap P."/>
            <person name="Kay R.R."/>
            <person name="Henrissat B."/>
            <person name="Eichinger L."/>
            <person name="Rivero F."/>
            <person name="Putnam N.H."/>
            <person name="West C.M."/>
            <person name="Loomis W.F."/>
            <person name="Chisholm R.L."/>
            <person name="Shaulsky G."/>
            <person name="Strassmann J.E."/>
            <person name="Queller D.C."/>
            <person name="Kuspa A."/>
            <person name="Grigoriev I.V."/>
        </authorList>
    </citation>
    <scope>NUCLEOTIDE SEQUENCE [LARGE SCALE GENOMIC DNA]</scope>
    <source>
        <strain evidence="3">QSDP1</strain>
    </source>
</reference>
<dbReference type="GeneID" id="10504729"/>
<keyword evidence="3" id="KW-1185">Reference proteome</keyword>
<evidence type="ECO:0000313" key="3">
    <source>
        <dbReference type="Proteomes" id="UP000001064"/>
    </source>
</evidence>
<sequence>MNSTSISTPLRPVSLPNLNLGKFWTSSTISGWVDSIYSQSEVYIKHEKDLREEELKQQLQNSGPGSSNEPIDIDGMDINNNNNNNNNTNSNNINSNNNSNGNNMSTAVNTSGSYHNQNNLFANRS</sequence>
<dbReference type="InParanoid" id="F0ZSI2"/>
<accession>F0ZSI2</accession>
<dbReference type="VEuPathDB" id="AmoebaDB:DICPUDRAFT_154875"/>
<feature type="compositionally biased region" description="Polar residues" evidence="1">
    <location>
        <begin position="104"/>
        <end position="125"/>
    </location>
</feature>
<dbReference type="EMBL" id="GL871158">
    <property type="protein sequence ID" value="EGC33107.1"/>
    <property type="molecule type" value="Genomic_DNA"/>
</dbReference>
<gene>
    <name evidence="2" type="ORF">DICPUDRAFT_154875</name>
</gene>
<dbReference type="KEGG" id="dpp:DICPUDRAFT_154875"/>
<dbReference type="OMA" id="FWTSSTI"/>
<proteinExistence type="predicted"/>
<dbReference type="Proteomes" id="UP000001064">
    <property type="component" value="Unassembled WGS sequence"/>
</dbReference>
<evidence type="ECO:0000256" key="1">
    <source>
        <dbReference type="SAM" id="MobiDB-lite"/>
    </source>
</evidence>
<dbReference type="RefSeq" id="XP_003290384.1">
    <property type="nucleotide sequence ID" value="XM_003290336.1"/>
</dbReference>
<feature type="region of interest" description="Disordered" evidence="1">
    <location>
        <begin position="53"/>
        <end position="125"/>
    </location>
</feature>
<feature type="compositionally biased region" description="Polar residues" evidence="1">
    <location>
        <begin position="57"/>
        <end position="69"/>
    </location>
</feature>
<dbReference type="OrthoDB" id="21259at2759"/>
<dbReference type="eggNOG" id="ENOG502RI67">
    <property type="taxonomic scope" value="Eukaryota"/>
</dbReference>
<organism evidence="2 3">
    <name type="scientific">Dictyostelium purpureum</name>
    <name type="common">Slime mold</name>
    <dbReference type="NCBI Taxonomy" id="5786"/>
    <lineage>
        <taxon>Eukaryota</taxon>
        <taxon>Amoebozoa</taxon>
        <taxon>Evosea</taxon>
        <taxon>Eumycetozoa</taxon>
        <taxon>Dictyostelia</taxon>
        <taxon>Dictyosteliales</taxon>
        <taxon>Dictyosteliaceae</taxon>
        <taxon>Dictyostelium</taxon>
    </lineage>
</organism>
<dbReference type="FunCoup" id="F0ZSI2">
    <property type="interactions" value="937"/>
</dbReference>
<feature type="compositionally biased region" description="Low complexity" evidence="1">
    <location>
        <begin position="79"/>
        <end position="103"/>
    </location>
</feature>
<dbReference type="AlphaFoldDB" id="F0ZSI2"/>
<name>F0ZSI2_DICPU</name>
<evidence type="ECO:0000313" key="2">
    <source>
        <dbReference type="EMBL" id="EGC33107.1"/>
    </source>
</evidence>
<protein>
    <submittedName>
        <fullName evidence="2">Uncharacterized protein</fullName>
    </submittedName>
</protein>